<dbReference type="AlphaFoldDB" id="A0A6J6H231"/>
<organism evidence="1">
    <name type="scientific">freshwater metagenome</name>
    <dbReference type="NCBI Taxonomy" id="449393"/>
    <lineage>
        <taxon>unclassified sequences</taxon>
        <taxon>metagenomes</taxon>
        <taxon>ecological metagenomes</taxon>
    </lineage>
</organism>
<accession>A0A6J6H231</accession>
<dbReference type="EMBL" id="CAEZUX010000006">
    <property type="protein sequence ID" value="CAB4606730.1"/>
    <property type="molecule type" value="Genomic_DNA"/>
</dbReference>
<protein>
    <submittedName>
        <fullName evidence="1">Unannotated protein</fullName>
    </submittedName>
</protein>
<gene>
    <name evidence="1" type="ORF">UFOPK1874_00161</name>
</gene>
<proteinExistence type="predicted"/>
<reference evidence="1" key="1">
    <citation type="submission" date="2020-05" db="EMBL/GenBank/DDBJ databases">
        <authorList>
            <person name="Chiriac C."/>
            <person name="Salcher M."/>
            <person name="Ghai R."/>
            <person name="Kavagutti S V."/>
        </authorList>
    </citation>
    <scope>NUCLEOTIDE SEQUENCE</scope>
</reference>
<sequence length="171" mass="19348">MKVFVRVLLSVICAGIFAMWVYAFGFASKESFNKIGDEAWKARSEARCKVAENERFALQDLTEMKASDPQALKMKADIVEKATDSLERAIDAISKDSPTDAKGKELVPQWLKDYRVYIADRRLFIEALRTATTRPYFAESEVEGVPISERLGKFARENDMKTCQPPLDLSV</sequence>
<name>A0A6J6H231_9ZZZZ</name>
<evidence type="ECO:0000313" key="1">
    <source>
        <dbReference type="EMBL" id="CAB4606730.1"/>
    </source>
</evidence>